<dbReference type="AlphaFoldDB" id="A0A9W6HLZ9"/>
<evidence type="ECO:0000313" key="3">
    <source>
        <dbReference type="Proteomes" id="UP001142291"/>
    </source>
</evidence>
<gene>
    <name evidence="2" type="ORF">GCM10017591_09160</name>
</gene>
<keyword evidence="3" id="KW-1185">Reference proteome</keyword>
<organism evidence="2 3">
    <name type="scientific">Microbacterium dextranolyticum</name>
    <dbReference type="NCBI Taxonomy" id="36806"/>
    <lineage>
        <taxon>Bacteria</taxon>
        <taxon>Bacillati</taxon>
        <taxon>Actinomycetota</taxon>
        <taxon>Actinomycetes</taxon>
        <taxon>Micrococcales</taxon>
        <taxon>Microbacteriaceae</taxon>
        <taxon>Microbacterium</taxon>
    </lineage>
</organism>
<dbReference type="Proteomes" id="UP001142291">
    <property type="component" value="Unassembled WGS sequence"/>
</dbReference>
<evidence type="ECO:0000256" key="1">
    <source>
        <dbReference type="SAM" id="MobiDB-lite"/>
    </source>
</evidence>
<feature type="compositionally biased region" description="Low complexity" evidence="1">
    <location>
        <begin position="1"/>
        <end position="16"/>
    </location>
</feature>
<name>A0A9W6HLZ9_9MICO</name>
<protein>
    <submittedName>
        <fullName evidence="2">Uncharacterized protein</fullName>
    </submittedName>
</protein>
<evidence type="ECO:0000313" key="2">
    <source>
        <dbReference type="EMBL" id="GLJ94854.1"/>
    </source>
</evidence>
<accession>A0A9W6HLZ9</accession>
<reference evidence="2" key="2">
    <citation type="submission" date="2023-01" db="EMBL/GenBank/DDBJ databases">
        <authorList>
            <person name="Sun Q."/>
            <person name="Evtushenko L."/>
        </authorList>
    </citation>
    <scope>NUCLEOTIDE SEQUENCE</scope>
    <source>
        <strain evidence="2">VKM Ac-1940</strain>
    </source>
</reference>
<reference evidence="2" key="1">
    <citation type="journal article" date="2014" name="Int. J. Syst. Evol. Microbiol.">
        <title>Complete genome sequence of Corynebacterium casei LMG S-19264T (=DSM 44701T), isolated from a smear-ripened cheese.</title>
        <authorList>
            <consortium name="US DOE Joint Genome Institute (JGI-PGF)"/>
            <person name="Walter F."/>
            <person name="Albersmeier A."/>
            <person name="Kalinowski J."/>
            <person name="Ruckert C."/>
        </authorList>
    </citation>
    <scope>NUCLEOTIDE SEQUENCE</scope>
    <source>
        <strain evidence="2">VKM Ac-1940</strain>
    </source>
</reference>
<sequence>MRTSSTSGTSSAGRLTTEADAESQQQQKRQTQREQRGGASVRDATPEEEEARGGEAARPSPCESVTRKPTRDGAVTLTRGAPNAEAFQLLQSGRSGKGCL</sequence>
<feature type="region of interest" description="Disordered" evidence="1">
    <location>
        <begin position="1"/>
        <end position="100"/>
    </location>
</feature>
<comment type="caution">
    <text evidence="2">The sequence shown here is derived from an EMBL/GenBank/DDBJ whole genome shotgun (WGS) entry which is preliminary data.</text>
</comment>
<proteinExistence type="predicted"/>
<dbReference type="EMBL" id="BSER01000007">
    <property type="protein sequence ID" value="GLJ94854.1"/>
    <property type="molecule type" value="Genomic_DNA"/>
</dbReference>